<sequence length="68" mass="7107">MHVTVSQILLVSSHVQHCPVVTTAAIAVAAGERLTSTAPSQAGFWVERLGHLPAIIMLVAGPTLRPVV</sequence>
<protein>
    <submittedName>
        <fullName evidence="1">Uncharacterized protein</fullName>
    </submittedName>
</protein>
<dbReference type="EMBL" id="JAHLQT010021643">
    <property type="protein sequence ID" value="KAG7167439.1"/>
    <property type="molecule type" value="Genomic_DNA"/>
</dbReference>
<keyword evidence="2" id="KW-1185">Reference proteome</keyword>
<proteinExistence type="predicted"/>
<evidence type="ECO:0000313" key="2">
    <source>
        <dbReference type="Proteomes" id="UP000747542"/>
    </source>
</evidence>
<evidence type="ECO:0000313" key="1">
    <source>
        <dbReference type="EMBL" id="KAG7167439.1"/>
    </source>
</evidence>
<gene>
    <name evidence="1" type="ORF">Hamer_G012899</name>
</gene>
<dbReference type="AlphaFoldDB" id="A0A8J5KB95"/>
<accession>A0A8J5KB95</accession>
<organism evidence="1 2">
    <name type="scientific">Homarus americanus</name>
    <name type="common">American lobster</name>
    <dbReference type="NCBI Taxonomy" id="6706"/>
    <lineage>
        <taxon>Eukaryota</taxon>
        <taxon>Metazoa</taxon>
        <taxon>Ecdysozoa</taxon>
        <taxon>Arthropoda</taxon>
        <taxon>Crustacea</taxon>
        <taxon>Multicrustacea</taxon>
        <taxon>Malacostraca</taxon>
        <taxon>Eumalacostraca</taxon>
        <taxon>Eucarida</taxon>
        <taxon>Decapoda</taxon>
        <taxon>Pleocyemata</taxon>
        <taxon>Astacidea</taxon>
        <taxon>Nephropoidea</taxon>
        <taxon>Nephropidae</taxon>
        <taxon>Homarus</taxon>
    </lineage>
</organism>
<reference evidence="1" key="1">
    <citation type="journal article" date="2021" name="Sci. Adv.">
        <title>The American lobster genome reveals insights on longevity, neural, and immune adaptations.</title>
        <authorList>
            <person name="Polinski J.M."/>
            <person name="Zimin A.V."/>
            <person name="Clark K.F."/>
            <person name="Kohn A.B."/>
            <person name="Sadowski N."/>
            <person name="Timp W."/>
            <person name="Ptitsyn A."/>
            <person name="Khanna P."/>
            <person name="Romanova D.Y."/>
            <person name="Williams P."/>
            <person name="Greenwood S.J."/>
            <person name="Moroz L.L."/>
            <person name="Walt D.R."/>
            <person name="Bodnar A.G."/>
        </authorList>
    </citation>
    <scope>NUCLEOTIDE SEQUENCE</scope>
    <source>
        <strain evidence="1">GMGI-L3</strain>
    </source>
</reference>
<dbReference type="Proteomes" id="UP000747542">
    <property type="component" value="Unassembled WGS sequence"/>
</dbReference>
<comment type="caution">
    <text evidence="1">The sequence shown here is derived from an EMBL/GenBank/DDBJ whole genome shotgun (WGS) entry which is preliminary data.</text>
</comment>
<name>A0A8J5KB95_HOMAM</name>